<dbReference type="Proteomes" id="UP000219452">
    <property type="component" value="Unassembled WGS sequence"/>
</dbReference>
<proteinExistence type="predicted"/>
<accession>A0A286GKR6</accession>
<evidence type="ECO:0000313" key="2">
    <source>
        <dbReference type="EMBL" id="SOD96131.1"/>
    </source>
</evidence>
<organism evidence="2 3">
    <name type="scientific">Spirosoma fluviale</name>
    <dbReference type="NCBI Taxonomy" id="1597977"/>
    <lineage>
        <taxon>Bacteria</taxon>
        <taxon>Pseudomonadati</taxon>
        <taxon>Bacteroidota</taxon>
        <taxon>Cytophagia</taxon>
        <taxon>Cytophagales</taxon>
        <taxon>Cytophagaceae</taxon>
        <taxon>Spirosoma</taxon>
    </lineage>
</organism>
<sequence length="368" mass="40991">MNIHLILILTTLILLTSCNNTNDNKAKQTDSSIAEKPIVVVEPNSNINGSINGNFGGCGYNYTPSNETITLYEPRQREISQINSILKFSGLASNFKIYSASIDNAIATVIDNKRYILYDPRLLSYTDIKSGSYWSSMSILAHEIGHHLSGHTITSKGSNPRDELEADKYSGFILYKLGATLDDATNAIRTLGSETGSTTHPPKSERIEAITQGWNEANQTRYNGAIPPPPNDNENNFPIYDVRSLIREEYRTAENNEIWYGSYHFLYGIITEVSKDLGEVKVHIVKSSPSFANDFRDIKNEDWTVHLDQTSWSGENEMSHSASMNLPSLMVPGRRIKFAMVEGYPGCGTSANGMWSFIYLEGLNGDSF</sequence>
<dbReference type="RefSeq" id="WP_097129678.1">
    <property type="nucleotide sequence ID" value="NZ_OCNH01000005.1"/>
</dbReference>
<dbReference type="AlphaFoldDB" id="A0A286GKR6"/>
<dbReference type="EMBL" id="OCNH01000005">
    <property type="protein sequence ID" value="SOD96131.1"/>
    <property type="molecule type" value="Genomic_DNA"/>
</dbReference>
<feature type="chain" id="PRO_5012493373" description="Peptidase family M48" evidence="1">
    <location>
        <begin position="23"/>
        <end position="368"/>
    </location>
</feature>
<name>A0A286GKR6_9BACT</name>
<keyword evidence="3" id="KW-1185">Reference proteome</keyword>
<protein>
    <recommendedName>
        <fullName evidence="4">Peptidase family M48</fullName>
    </recommendedName>
</protein>
<feature type="signal peptide" evidence="1">
    <location>
        <begin position="1"/>
        <end position="22"/>
    </location>
</feature>
<keyword evidence="1" id="KW-0732">Signal</keyword>
<evidence type="ECO:0000256" key="1">
    <source>
        <dbReference type="SAM" id="SignalP"/>
    </source>
</evidence>
<evidence type="ECO:0008006" key="4">
    <source>
        <dbReference type="Google" id="ProtNLM"/>
    </source>
</evidence>
<evidence type="ECO:0000313" key="3">
    <source>
        <dbReference type="Proteomes" id="UP000219452"/>
    </source>
</evidence>
<reference evidence="3" key="1">
    <citation type="submission" date="2017-09" db="EMBL/GenBank/DDBJ databases">
        <authorList>
            <person name="Varghese N."/>
            <person name="Submissions S."/>
        </authorList>
    </citation>
    <scope>NUCLEOTIDE SEQUENCE [LARGE SCALE GENOMIC DNA]</scope>
    <source>
        <strain evidence="3">DSM 29961</strain>
    </source>
</reference>
<dbReference type="OrthoDB" id="1173761at2"/>
<gene>
    <name evidence="2" type="ORF">SAMN06269250_5153</name>
</gene>